<comment type="subcellular location">
    <subcellularLocation>
        <location evidence="5 6">Cytoplasm</location>
    </subcellularLocation>
</comment>
<gene>
    <name evidence="8" type="ORF">L9F63_022135</name>
</gene>
<dbReference type="InterPro" id="IPR000717">
    <property type="entry name" value="PCI_dom"/>
</dbReference>
<dbReference type="GO" id="GO:0033290">
    <property type="term" value="C:eukaryotic 48S preinitiation complex"/>
    <property type="evidence" value="ECO:0007669"/>
    <property type="project" value="UniProtKB-UniRule"/>
</dbReference>
<dbReference type="PROSITE" id="PS50250">
    <property type="entry name" value="PCI"/>
    <property type="match status" value="1"/>
</dbReference>
<accession>A0AAD7ZNX2</accession>
<sequence>MLQINPLAAAISDTITMAKFDLTSRMGQYLDRHLVFPLLEFLTAKQIYDENELLQVKLDILSNTNMVDYAIDVWKLLYPNQEAMNERRNQVVSELNELTKSCAEITELMNDDKKMKKIETMRDSRTLMNFLQDEINCGPEKMESMYKMAKYWYECGNYSSTNTFLYFYTLTMQTTDKNYLNVLWGKLASEILGQNWETALEDLNKLREYIDSNTFGSALQHLHQRTWLIHWSLFVFFNHEKGRDLVIDMFLYKSQYLNAIQTMCPHILRYLSTAVITNRSRRNSLKDLVKVIQQESYTYKDPITEFLEHLYVNFDFEGARQKLQECQIVLFHDFFLIACLDEFVENARLMIFETFCRIHQCISIGMLAEKLNMNPEEAECWIVNLIRNARLDAKIDSKLGHVVMGTQPLSPYQQLIEKIDSLSVRSEALQHLIEKKLKARAHEDNRWGASEF</sequence>
<dbReference type="Pfam" id="PF01399">
    <property type="entry name" value="PCI"/>
    <property type="match status" value="1"/>
</dbReference>
<comment type="function">
    <text evidence="5">Component of the eukaryotic translation initiation factor 3 (eIF-3) complex, which is involved in protein synthesis of a specialized repertoire of mRNAs and, together with other initiation factors, stimulates binding of mRNA and methionyl-tRNAi to the 40S ribosome. The eIF-3 complex specifically targets and initiates translation of a subset of mRNAs involved in cell proliferation.</text>
</comment>
<dbReference type="InterPro" id="IPR036390">
    <property type="entry name" value="WH_DNA-bd_sf"/>
</dbReference>
<evidence type="ECO:0000256" key="5">
    <source>
        <dbReference type="HAMAP-Rule" id="MF_03004"/>
    </source>
</evidence>
<reference evidence="8" key="1">
    <citation type="journal article" date="2023" name="IScience">
        <title>Live-bearing cockroach genome reveals convergent evolutionary mechanisms linked to viviparity in insects and beyond.</title>
        <authorList>
            <person name="Fouks B."/>
            <person name="Harrison M.C."/>
            <person name="Mikhailova A.A."/>
            <person name="Marchal E."/>
            <person name="English S."/>
            <person name="Carruthers M."/>
            <person name="Jennings E.C."/>
            <person name="Chiamaka E.L."/>
            <person name="Frigard R.A."/>
            <person name="Pippel M."/>
            <person name="Attardo G.M."/>
            <person name="Benoit J.B."/>
            <person name="Bornberg-Bauer E."/>
            <person name="Tobe S.S."/>
        </authorList>
    </citation>
    <scope>NUCLEOTIDE SEQUENCE</scope>
    <source>
        <strain evidence="8">Stay&amp;Tobe</strain>
    </source>
</reference>
<dbReference type="GO" id="GO:0003743">
    <property type="term" value="F:translation initiation factor activity"/>
    <property type="evidence" value="ECO:0007669"/>
    <property type="project" value="UniProtKB-UniRule"/>
</dbReference>
<organism evidence="8 9">
    <name type="scientific">Diploptera punctata</name>
    <name type="common">Pacific beetle cockroach</name>
    <dbReference type="NCBI Taxonomy" id="6984"/>
    <lineage>
        <taxon>Eukaryota</taxon>
        <taxon>Metazoa</taxon>
        <taxon>Ecdysozoa</taxon>
        <taxon>Arthropoda</taxon>
        <taxon>Hexapoda</taxon>
        <taxon>Insecta</taxon>
        <taxon>Pterygota</taxon>
        <taxon>Neoptera</taxon>
        <taxon>Polyneoptera</taxon>
        <taxon>Dictyoptera</taxon>
        <taxon>Blattodea</taxon>
        <taxon>Blaberoidea</taxon>
        <taxon>Blaberidae</taxon>
        <taxon>Diplopterinae</taxon>
        <taxon>Diploptera</taxon>
    </lineage>
</organism>
<evidence type="ECO:0000259" key="7">
    <source>
        <dbReference type="PROSITE" id="PS50250"/>
    </source>
</evidence>
<evidence type="ECO:0000256" key="6">
    <source>
        <dbReference type="PIRNR" id="PIRNR016255"/>
    </source>
</evidence>
<evidence type="ECO:0000313" key="9">
    <source>
        <dbReference type="Proteomes" id="UP001233999"/>
    </source>
</evidence>
<comment type="similarity">
    <text evidence="5 6">Belongs to the eIF-3 subunit E family.</text>
</comment>
<dbReference type="Pfam" id="PF09440">
    <property type="entry name" value="eIF3_N"/>
    <property type="match status" value="1"/>
</dbReference>
<dbReference type="PIRSF" id="PIRSF016255">
    <property type="entry name" value="eIF3e_su6"/>
    <property type="match status" value="1"/>
</dbReference>
<keyword evidence="3 5" id="KW-0648">Protein biosynthesis</keyword>
<evidence type="ECO:0000256" key="2">
    <source>
        <dbReference type="ARBA" id="ARBA00022540"/>
    </source>
</evidence>
<protein>
    <recommendedName>
        <fullName evidence="5 6">Eukaryotic translation initiation factor 3 subunit E</fullName>
        <shortName evidence="5">eIF3e</shortName>
    </recommendedName>
    <alternativeName>
        <fullName evidence="5">Eukaryotic translation initiation factor 3 subunit 6</fullName>
    </alternativeName>
</protein>
<keyword evidence="2 5" id="KW-0396">Initiation factor</keyword>
<name>A0AAD7ZNX2_DIPPU</name>
<dbReference type="SUPFAM" id="SSF46785">
    <property type="entry name" value="Winged helix' DNA-binding domain"/>
    <property type="match status" value="1"/>
</dbReference>
<comment type="subunit">
    <text evidence="4">Component of the eukaryotic translation initiation factor 3 (eIF-3) complex. The eIF-3 complex interacts with pix. Interacts with mxt.</text>
</comment>
<proteinExistence type="inferred from homology"/>
<evidence type="ECO:0000313" key="8">
    <source>
        <dbReference type="EMBL" id="KAJ9583517.1"/>
    </source>
</evidence>
<dbReference type="SMART" id="SM00088">
    <property type="entry name" value="PINT"/>
    <property type="match status" value="1"/>
</dbReference>
<keyword evidence="1 5" id="KW-0963">Cytoplasm</keyword>
<feature type="domain" description="PCI" evidence="7">
    <location>
        <begin position="235"/>
        <end position="409"/>
    </location>
</feature>
<dbReference type="Proteomes" id="UP001233999">
    <property type="component" value="Unassembled WGS sequence"/>
</dbReference>
<dbReference type="SMART" id="SM01186">
    <property type="entry name" value="eIF3_N"/>
    <property type="match status" value="1"/>
</dbReference>
<dbReference type="GO" id="GO:0071540">
    <property type="term" value="C:eukaryotic translation initiation factor 3 complex, eIF3e"/>
    <property type="evidence" value="ECO:0007669"/>
    <property type="project" value="UniProtKB-UniRule"/>
</dbReference>
<evidence type="ECO:0000256" key="3">
    <source>
        <dbReference type="ARBA" id="ARBA00022917"/>
    </source>
</evidence>
<dbReference type="AlphaFoldDB" id="A0AAD7ZNX2"/>
<dbReference type="HAMAP" id="MF_03004">
    <property type="entry name" value="eIF3e"/>
    <property type="match status" value="1"/>
</dbReference>
<dbReference type="InterPro" id="IPR019010">
    <property type="entry name" value="eIF3e_N"/>
</dbReference>
<dbReference type="InterPro" id="IPR016650">
    <property type="entry name" value="eIF3e"/>
</dbReference>
<dbReference type="CDD" id="cd21378">
    <property type="entry name" value="eIF3E"/>
    <property type="match status" value="1"/>
</dbReference>
<evidence type="ECO:0000256" key="1">
    <source>
        <dbReference type="ARBA" id="ARBA00022490"/>
    </source>
</evidence>
<comment type="caution">
    <text evidence="8">The sequence shown here is derived from an EMBL/GenBank/DDBJ whole genome shotgun (WGS) entry which is preliminary data.</text>
</comment>
<evidence type="ECO:0000256" key="4">
    <source>
        <dbReference type="ARBA" id="ARBA00047068"/>
    </source>
</evidence>
<dbReference type="PANTHER" id="PTHR10317">
    <property type="entry name" value="EUKARYOTIC TRANSLATION INITIATION FACTOR 3 SUBUNIT E"/>
    <property type="match status" value="1"/>
</dbReference>
<dbReference type="GO" id="GO:0016282">
    <property type="term" value="C:eukaryotic 43S preinitiation complex"/>
    <property type="evidence" value="ECO:0007669"/>
    <property type="project" value="UniProtKB-UniRule"/>
</dbReference>
<dbReference type="EMBL" id="JASPKZ010007573">
    <property type="protein sequence ID" value="KAJ9583517.1"/>
    <property type="molecule type" value="Genomic_DNA"/>
</dbReference>
<dbReference type="GO" id="GO:0001732">
    <property type="term" value="P:formation of cytoplasmic translation initiation complex"/>
    <property type="evidence" value="ECO:0007669"/>
    <property type="project" value="UniProtKB-UniRule"/>
</dbReference>
<keyword evidence="9" id="KW-1185">Reference proteome</keyword>
<reference evidence="8" key="2">
    <citation type="submission" date="2023-05" db="EMBL/GenBank/DDBJ databases">
        <authorList>
            <person name="Fouks B."/>
        </authorList>
    </citation>
    <scope>NUCLEOTIDE SEQUENCE</scope>
    <source>
        <strain evidence="8">Stay&amp;Tobe</strain>
        <tissue evidence="8">Testes</tissue>
    </source>
</reference>